<evidence type="ECO:0000256" key="1">
    <source>
        <dbReference type="ARBA" id="ARBA00009342"/>
    </source>
</evidence>
<evidence type="ECO:0000259" key="4">
    <source>
        <dbReference type="Pfam" id="PF13302"/>
    </source>
</evidence>
<keyword evidence="2" id="KW-0808">Transferase</keyword>
<dbReference type="InterPro" id="IPR016181">
    <property type="entry name" value="Acyl_CoA_acyltransferase"/>
</dbReference>
<evidence type="ECO:0000256" key="3">
    <source>
        <dbReference type="ARBA" id="ARBA00023315"/>
    </source>
</evidence>
<reference evidence="5" key="1">
    <citation type="submission" date="2022-11" db="EMBL/GenBank/DDBJ databases">
        <title>Centuries of genome instability and evolution in soft-shell clam transmissible cancer (bioRxiv).</title>
        <authorList>
            <person name="Hart S.F.M."/>
            <person name="Yonemitsu M.A."/>
            <person name="Giersch R.M."/>
            <person name="Beal B.F."/>
            <person name="Arriagada G."/>
            <person name="Davis B.W."/>
            <person name="Ostrander E.A."/>
            <person name="Goff S.P."/>
            <person name="Metzger M.J."/>
        </authorList>
    </citation>
    <scope>NUCLEOTIDE SEQUENCE</scope>
    <source>
        <strain evidence="5">MELC-2E11</strain>
        <tissue evidence="5">Siphon/mantle</tissue>
    </source>
</reference>
<dbReference type="InterPro" id="IPR000182">
    <property type="entry name" value="GNAT_dom"/>
</dbReference>
<gene>
    <name evidence="5" type="ORF">MAR_028710</name>
</gene>
<dbReference type="SUPFAM" id="SSF55729">
    <property type="entry name" value="Acyl-CoA N-acyltransferases (Nat)"/>
    <property type="match status" value="1"/>
</dbReference>
<dbReference type="PANTHER" id="PTHR13256">
    <property type="entry name" value="N-ACETYLTRANSFERASE 9"/>
    <property type="match status" value="1"/>
</dbReference>
<dbReference type="Proteomes" id="UP001164746">
    <property type="component" value="Chromosome 2"/>
</dbReference>
<accession>A0ABY7DLZ3</accession>
<sequence>MKINENAKLVSGKVVLVPYEKKHVLKYHEWMKSEELQQLTASEPLTLEEEYSMQESWRNDDNKCTFIVLDKKRYDHTEASEIDPSARGQGIGKEALFCMMVYGFEELSVRCYTAKIGYDNHTSATMFTKIGFKEIQKSDVFRETTYELRITDDTDRLTSAAKQLNPTNRIP</sequence>
<evidence type="ECO:0000256" key="2">
    <source>
        <dbReference type="ARBA" id="ARBA00022679"/>
    </source>
</evidence>
<keyword evidence="3" id="KW-0012">Acyltransferase</keyword>
<feature type="domain" description="N-acetyltransferase" evidence="4">
    <location>
        <begin position="82"/>
        <end position="133"/>
    </location>
</feature>
<dbReference type="EMBL" id="CP111013">
    <property type="protein sequence ID" value="WAQ96020.1"/>
    <property type="molecule type" value="Genomic_DNA"/>
</dbReference>
<name>A0ABY7DLZ3_MYAAR</name>
<proteinExistence type="inferred from homology"/>
<dbReference type="PANTHER" id="PTHR13256:SF16">
    <property type="entry name" value="ALPHA_BETA-TUBULIN-N-ACETYLTRANSFERASE 9"/>
    <property type="match status" value="1"/>
</dbReference>
<comment type="similarity">
    <text evidence="1">Belongs to the acetyltransferase family. GNAT subfamily.</text>
</comment>
<feature type="non-terminal residue" evidence="5">
    <location>
        <position position="171"/>
    </location>
</feature>
<evidence type="ECO:0000313" key="6">
    <source>
        <dbReference type="Proteomes" id="UP001164746"/>
    </source>
</evidence>
<organism evidence="5 6">
    <name type="scientific">Mya arenaria</name>
    <name type="common">Soft-shell clam</name>
    <dbReference type="NCBI Taxonomy" id="6604"/>
    <lineage>
        <taxon>Eukaryota</taxon>
        <taxon>Metazoa</taxon>
        <taxon>Spiralia</taxon>
        <taxon>Lophotrochozoa</taxon>
        <taxon>Mollusca</taxon>
        <taxon>Bivalvia</taxon>
        <taxon>Autobranchia</taxon>
        <taxon>Heteroconchia</taxon>
        <taxon>Euheterodonta</taxon>
        <taxon>Imparidentia</taxon>
        <taxon>Neoheterodontei</taxon>
        <taxon>Myida</taxon>
        <taxon>Myoidea</taxon>
        <taxon>Myidae</taxon>
        <taxon>Mya</taxon>
    </lineage>
</organism>
<dbReference type="Pfam" id="PF13302">
    <property type="entry name" value="Acetyltransf_3"/>
    <property type="match status" value="1"/>
</dbReference>
<keyword evidence="6" id="KW-1185">Reference proteome</keyword>
<protein>
    <submittedName>
        <fullName evidence="5">NAT9-like protein</fullName>
    </submittedName>
</protein>
<dbReference type="Gene3D" id="3.40.630.30">
    <property type="match status" value="2"/>
</dbReference>
<evidence type="ECO:0000313" key="5">
    <source>
        <dbReference type="EMBL" id="WAQ96020.1"/>
    </source>
</evidence>
<dbReference type="InterPro" id="IPR039135">
    <property type="entry name" value="NAT9-like"/>
</dbReference>